<dbReference type="AlphaFoldDB" id="A0A974NUE6"/>
<dbReference type="KEGG" id="sari:H5J25_16925"/>
<feature type="region of interest" description="Disordered" evidence="1">
    <location>
        <begin position="120"/>
        <end position="139"/>
    </location>
</feature>
<name>A0A974NUE6_9SPHN</name>
<feature type="compositionally biased region" description="Basic and acidic residues" evidence="1">
    <location>
        <begin position="73"/>
        <end position="84"/>
    </location>
</feature>
<feature type="compositionally biased region" description="Basic and acidic residues" evidence="1">
    <location>
        <begin position="92"/>
        <end position="107"/>
    </location>
</feature>
<organism evidence="2 3">
    <name type="scientific">Sphingomonas aliaeris</name>
    <dbReference type="NCBI Taxonomy" id="2759526"/>
    <lineage>
        <taxon>Bacteria</taxon>
        <taxon>Pseudomonadati</taxon>
        <taxon>Pseudomonadota</taxon>
        <taxon>Alphaproteobacteria</taxon>
        <taxon>Sphingomonadales</taxon>
        <taxon>Sphingomonadaceae</taxon>
        <taxon>Sphingomonas</taxon>
    </lineage>
</organism>
<dbReference type="RefSeq" id="WP_202093105.1">
    <property type="nucleotide sequence ID" value="NZ_CP061035.1"/>
</dbReference>
<protein>
    <recommendedName>
        <fullName evidence="4">Flagellar FliJ protein</fullName>
    </recommendedName>
</protein>
<keyword evidence="3" id="KW-1185">Reference proteome</keyword>
<evidence type="ECO:0000313" key="2">
    <source>
        <dbReference type="EMBL" id="QQV77017.1"/>
    </source>
</evidence>
<dbReference type="Proteomes" id="UP000595894">
    <property type="component" value="Chromosome"/>
</dbReference>
<reference evidence="3" key="1">
    <citation type="submission" date="2020-09" db="EMBL/GenBank/DDBJ databases">
        <title>Sphingomonas sp., a new species isolated from pork steak.</title>
        <authorList>
            <person name="Heidler von Heilborn D."/>
        </authorList>
    </citation>
    <scope>NUCLEOTIDE SEQUENCE [LARGE SCALE GENOMIC DNA]</scope>
</reference>
<sequence>MPDAKKLNRILKVRTLQLGLVRAEEARANERFAGEVSLRNRIASLAAGIAPAPQTANAASLGAAAHFRDRLHQSAHAAEGRMRAAEQVAMRAAEKTREAKRDQSAIEKLLDRATAEDALKEMRALEATPPTRKNRHGPC</sequence>
<evidence type="ECO:0000256" key="1">
    <source>
        <dbReference type="SAM" id="MobiDB-lite"/>
    </source>
</evidence>
<dbReference type="InterPro" id="IPR053716">
    <property type="entry name" value="Flag_assembly_chemotaxis_eff"/>
</dbReference>
<gene>
    <name evidence="2" type="ORF">H5J25_16925</name>
</gene>
<feature type="region of interest" description="Disordered" evidence="1">
    <location>
        <begin position="73"/>
        <end position="107"/>
    </location>
</feature>
<evidence type="ECO:0008006" key="4">
    <source>
        <dbReference type="Google" id="ProtNLM"/>
    </source>
</evidence>
<evidence type="ECO:0000313" key="3">
    <source>
        <dbReference type="Proteomes" id="UP000595894"/>
    </source>
</evidence>
<dbReference type="EMBL" id="CP061035">
    <property type="protein sequence ID" value="QQV77017.1"/>
    <property type="molecule type" value="Genomic_DNA"/>
</dbReference>
<dbReference type="Gene3D" id="1.10.287.1700">
    <property type="match status" value="1"/>
</dbReference>
<proteinExistence type="predicted"/>
<accession>A0A974NUE6</accession>